<dbReference type="Pfam" id="PF14576">
    <property type="entry name" value="SEO_N"/>
    <property type="match status" value="1"/>
</dbReference>
<evidence type="ECO:0000313" key="4">
    <source>
        <dbReference type="Proteomes" id="UP000188268"/>
    </source>
</evidence>
<dbReference type="InterPro" id="IPR027944">
    <property type="entry name" value="SEO_C"/>
</dbReference>
<dbReference type="PANTHER" id="PTHR33232:SF11">
    <property type="entry name" value="PROTEIN SIEVE ELEMENT OCCLUSION C"/>
    <property type="match status" value="1"/>
</dbReference>
<dbReference type="EMBL" id="AWWV01013722">
    <property type="protein sequence ID" value="OMO60302.1"/>
    <property type="molecule type" value="Genomic_DNA"/>
</dbReference>
<feature type="domain" description="Sieve element occlusion N-terminal" evidence="1">
    <location>
        <begin position="18"/>
        <end position="217"/>
    </location>
</feature>
<organism evidence="3 4">
    <name type="scientific">Corchorus capsularis</name>
    <name type="common">Jute</name>
    <dbReference type="NCBI Taxonomy" id="210143"/>
    <lineage>
        <taxon>Eukaryota</taxon>
        <taxon>Viridiplantae</taxon>
        <taxon>Streptophyta</taxon>
        <taxon>Embryophyta</taxon>
        <taxon>Tracheophyta</taxon>
        <taxon>Spermatophyta</taxon>
        <taxon>Magnoliopsida</taxon>
        <taxon>eudicotyledons</taxon>
        <taxon>Gunneridae</taxon>
        <taxon>Pentapetalae</taxon>
        <taxon>rosids</taxon>
        <taxon>malvids</taxon>
        <taxon>Malvales</taxon>
        <taxon>Malvaceae</taxon>
        <taxon>Grewioideae</taxon>
        <taxon>Apeibeae</taxon>
        <taxon>Corchorus</taxon>
    </lineage>
</organism>
<dbReference type="GO" id="GO:0010088">
    <property type="term" value="P:phloem development"/>
    <property type="evidence" value="ECO:0007669"/>
    <property type="project" value="InterPro"/>
</dbReference>
<name>A0A1R3GQF3_COCAP</name>
<dbReference type="OrthoDB" id="1670392at2759"/>
<comment type="caution">
    <text evidence="3">The sequence shown here is derived from an EMBL/GenBank/DDBJ whole genome shotgun (WGS) entry which is preliminary data.</text>
</comment>
<evidence type="ECO:0000259" key="2">
    <source>
        <dbReference type="Pfam" id="PF14577"/>
    </source>
</evidence>
<evidence type="ECO:0008006" key="5">
    <source>
        <dbReference type="Google" id="ProtNLM"/>
    </source>
</evidence>
<sequence>MTSFESGSFSQHSKLSLDDEILIKKLLLSHDPDGCRLDSEALLCAVENIMFHATASEVSDKPIDANLKSQIGNIEVTGSQEPLMHTIYKIAYEMLCKIPGKEDLHTKTMVLFDMLGNYRWDAKMALALAAFATCYGEFCLIMQMRPHSPYAESVANFRQLPSDITILKPQFKALRLLIKTMVDLTRCIVEFEGLPIEHVEADYENIAAIKYSNITIAAWEISSLNNRLSGIYSHLRQLVDAFRQQSEAKLDQKLLHLLMESHADNQEVLRMLFALNDDLPLKDCPTQVKLGISELKSKIVLLLVSKPDLLPLEQLFFLFHQTYDHPNKAEGSYAIIWVPISLSEKWTDDEKHWFNVLSSSMPFYSVRQPWSPNSAVINNLMKQVWHNEDEAIMVVLNLEGAVTNLNALDMVFIWGPEAYPYSVTREFELWIGEQWTMQLLTKDIHPILTQWVEEGRYICIYGSENLEWIREFCAKAKEIKNAGLQLEMIYVGKNNPNEHVKELVTIINREMHSTLLSFSKIQLFWLRLESMRRSKTRLEYADAAGIDHDHILAEVLALLHNNDDNGWAVFGKGSSTNMVRVQGSEILKGLNIVRQWGEDVADLEFIGALRTVLEPVPFRLRGPCNLTKFVPYPDVEGSTEGCIVCQYCKRLMKPYTIYE</sequence>
<dbReference type="OMA" id="ISHEILC"/>
<reference evidence="3 4" key="1">
    <citation type="submission" date="2013-09" db="EMBL/GenBank/DDBJ databases">
        <title>Corchorus capsularis genome sequencing.</title>
        <authorList>
            <person name="Alam M."/>
            <person name="Haque M.S."/>
            <person name="Islam M.S."/>
            <person name="Emdad E.M."/>
            <person name="Islam M.M."/>
            <person name="Ahmed B."/>
            <person name="Halim A."/>
            <person name="Hossen Q.M.M."/>
            <person name="Hossain M.Z."/>
            <person name="Ahmed R."/>
            <person name="Khan M.M."/>
            <person name="Islam R."/>
            <person name="Rashid M.M."/>
            <person name="Khan S.A."/>
            <person name="Rahman M.S."/>
            <person name="Alam M."/>
        </authorList>
    </citation>
    <scope>NUCLEOTIDE SEQUENCE [LARGE SCALE GENOMIC DNA]</scope>
    <source>
        <strain evidence="4">cv. CVL-1</strain>
        <tissue evidence="3">Whole seedling</tissue>
    </source>
</reference>
<dbReference type="PANTHER" id="PTHR33232">
    <property type="entry name" value="PROTEIN SIEVE ELEMENT OCCLUSION B-LIKE"/>
    <property type="match status" value="1"/>
</dbReference>
<dbReference type="Gramene" id="OMO60302">
    <property type="protein sequence ID" value="OMO60302"/>
    <property type="gene ID" value="CCACVL1_24260"/>
</dbReference>
<evidence type="ECO:0000259" key="1">
    <source>
        <dbReference type="Pfam" id="PF14576"/>
    </source>
</evidence>
<dbReference type="InterPro" id="IPR027942">
    <property type="entry name" value="SEO_N"/>
</dbReference>
<dbReference type="Pfam" id="PF14577">
    <property type="entry name" value="SEO_C"/>
    <property type="match status" value="1"/>
</dbReference>
<proteinExistence type="predicted"/>
<protein>
    <recommendedName>
        <fullName evidence="5">Sieve element occlusion</fullName>
    </recommendedName>
</protein>
<evidence type="ECO:0000313" key="3">
    <source>
        <dbReference type="EMBL" id="OMO60302.1"/>
    </source>
</evidence>
<accession>A0A1R3GQF3</accession>
<dbReference type="AlphaFoldDB" id="A0A1R3GQF3"/>
<dbReference type="InterPro" id="IPR039299">
    <property type="entry name" value="SEOA"/>
</dbReference>
<keyword evidence="4" id="KW-1185">Reference proteome</keyword>
<feature type="domain" description="Sieve element occlusion C-terminal" evidence="2">
    <location>
        <begin position="425"/>
        <end position="658"/>
    </location>
</feature>
<gene>
    <name evidence="3" type="ORF">CCACVL1_24260</name>
</gene>
<dbReference type="STRING" id="210143.A0A1R3GQF3"/>
<dbReference type="Proteomes" id="UP000188268">
    <property type="component" value="Unassembled WGS sequence"/>
</dbReference>